<organism evidence="1 2">
    <name type="scientific">Caerostris extrusa</name>
    <name type="common">Bark spider</name>
    <name type="synonym">Caerostris bankana</name>
    <dbReference type="NCBI Taxonomy" id="172846"/>
    <lineage>
        <taxon>Eukaryota</taxon>
        <taxon>Metazoa</taxon>
        <taxon>Ecdysozoa</taxon>
        <taxon>Arthropoda</taxon>
        <taxon>Chelicerata</taxon>
        <taxon>Arachnida</taxon>
        <taxon>Araneae</taxon>
        <taxon>Araneomorphae</taxon>
        <taxon>Entelegynae</taxon>
        <taxon>Araneoidea</taxon>
        <taxon>Araneidae</taxon>
        <taxon>Caerostris</taxon>
    </lineage>
</organism>
<gene>
    <name evidence="1" type="ORF">CEXT_530161</name>
</gene>
<sequence>MKGKWGRLWENLVRKSADMESPISEEVVRNIFDRTLNPLIYGISDFSFCSSCVVIRLFVGSKCADLG</sequence>
<comment type="caution">
    <text evidence="1">The sequence shown here is derived from an EMBL/GenBank/DDBJ whole genome shotgun (WGS) entry which is preliminary data.</text>
</comment>
<keyword evidence="2" id="KW-1185">Reference proteome</keyword>
<dbReference type="EMBL" id="BPLR01017479">
    <property type="protein sequence ID" value="GIY91941.1"/>
    <property type="molecule type" value="Genomic_DNA"/>
</dbReference>
<accession>A0AAV4X9J5</accession>
<dbReference type="AlphaFoldDB" id="A0AAV4X9J5"/>
<evidence type="ECO:0000313" key="2">
    <source>
        <dbReference type="Proteomes" id="UP001054945"/>
    </source>
</evidence>
<reference evidence="1 2" key="1">
    <citation type="submission" date="2021-06" db="EMBL/GenBank/DDBJ databases">
        <title>Caerostris extrusa draft genome.</title>
        <authorList>
            <person name="Kono N."/>
            <person name="Arakawa K."/>
        </authorList>
    </citation>
    <scope>NUCLEOTIDE SEQUENCE [LARGE SCALE GENOMIC DNA]</scope>
</reference>
<dbReference type="Proteomes" id="UP001054945">
    <property type="component" value="Unassembled WGS sequence"/>
</dbReference>
<proteinExistence type="predicted"/>
<name>A0AAV4X9J5_CAEEX</name>
<evidence type="ECO:0000313" key="1">
    <source>
        <dbReference type="EMBL" id="GIY91941.1"/>
    </source>
</evidence>
<protein>
    <submittedName>
        <fullName evidence="1">Uncharacterized protein</fullName>
    </submittedName>
</protein>